<keyword evidence="4 12" id="KW-0812">Transmembrane</keyword>
<dbReference type="SMART" id="SM00408">
    <property type="entry name" value="IGc2"/>
    <property type="match status" value="1"/>
</dbReference>
<keyword evidence="7 12" id="KW-1133">Transmembrane helix</keyword>
<dbReference type="SMART" id="SM00082">
    <property type="entry name" value="LRRCT"/>
    <property type="match status" value="1"/>
</dbReference>
<dbReference type="Pfam" id="PF07679">
    <property type="entry name" value="I-set"/>
    <property type="match status" value="1"/>
</dbReference>
<dbReference type="GO" id="GO:0005886">
    <property type="term" value="C:plasma membrane"/>
    <property type="evidence" value="ECO:0007669"/>
    <property type="project" value="UniProtKB-SubCell"/>
</dbReference>
<keyword evidence="11" id="KW-0393">Immunoglobulin domain</keyword>
<evidence type="ECO:0000256" key="6">
    <source>
        <dbReference type="ARBA" id="ARBA00022737"/>
    </source>
</evidence>
<dbReference type="InterPro" id="IPR000483">
    <property type="entry name" value="Cys-rich_flank_reg_C"/>
</dbReference>
<dbReference type="PROSITE" id="PS50835">
    <property type="entry name" value="IG_LIKE"/>
    <property type="match status" value="1"/>
</dbReference>
<evidence type="ECO:0000313" key="16">
    <source>
        <dbReference type="Proteomes" id="UP000694388"/>
    </source>
</evidence>
<dbReference type="SUPFAM" id="SSF48726">
    <property type="entry name" value="Immunoglobulin"/>
    <property type="match status" value="1"/>
</dbReference>
<dbReference type="PANTHER" id="PTHR24369">
    <property type="entry name" value="ANTIGEN BSP, PUTATIVE-RELATED"/>
    <property type="match status" value="1"/>
</dbReference>
<evidence type="ECO:0000256" key="12">
    <source>
        <dbReference type="SAM" id="Phobius"/>
    </source>
</evidence>
<dbReference type="InterPro" id="IPR003599">
    <property type="entry name" value="Ig_sub"/>
</dbReference>
<dbReference type="InterPro" id="IPR001611">
    <property type="entry name" value="Leu-rich_rpt"/>
</dbReference>
<dbReference type="InterPro" id="IPR003591">
    <property type="entry name" value="Leu-rich_rpt_typical-subtyp"/>
</dbReference>
<evidence type="ECO:0000256" key="3">
    <source>
        <dbReference type="ARBA" id="ARBA00022614"/>
    </source>
</evidence>
<dbReference type="GeneTree" id="ENSGT00940000156665"/>
<feature type="transmembrane region" description="Helical" evidence="12">
    <location>
        <begin position="552"/>
        <end position="577"/>
    </location>
</feature>
<dbReference type="Gene3D" id="2.60.40.10">
    <property type="entry name" value="Immunoglobulins"/>
    <property type="match status" value="1"/>
</dbReference>
<keyword evidence="5 13" id="KW-0732">Signal</keyword>
<evidence type="ECO:0000256" key="1">
    <source>
        <dbReference type="ARBA" id="ARBA00004251"/>
    </source>
</evidence>
<protein>
    <submittedName>
        <fullName evidence="15">Leucine rich repeat and Ig domain containing 2</fullName>
    </submittedName>
</protein>
<keyword evidence="2" id="KW-1003">Cell membrane</keyword>
<dbReference type="InterPro" id="IPR050541">
    <property type="entry name" value="LRR_TM_domain-containing"/>
</dbReference>
<keyword evidence="16" id="KW-1185">Reference proteome</keyword>
<dbReference type="SMART" id="SM00369">
    <property type="entry name" value="LRR_TYP"/>
    <property type="match status" value="11"/>
</dbReference>
<dbReference type="Pfam" id="PF13855">
    <property type="entry name" value="LRR_8"/>
    <property type="match status" value="3"/>
</dbReference>
<dbReference type="InterPro" id="IPR013098">
    <property type="entry name" value="Ig_I-set"/>
</dbReference>
<evidence type="ECO:0000256" key="10">
    <source>
        <dbReference type="ARBA" id="ARBA00023180"/>
    </source>
</evidence>
<dbReference type="InterPro" id="IPR003598">
    <property type="entry name" value="Ig_sub2"/>
</dbReference>
<dbReference type="PROSITE" id="PS51450">
    <property type="entry name" value="LRR"/>
    <property type="match status" value="2"/>
</dbReference>
<dbReference type="Gene3D" id="3.80.10.10">
    <property type="entry name" value="Ribonuclease Inhibitor"/>
    <property type="match status" value="1"/>
</dbReference>
<dbReference type="Pfam" id="PF00560">
    <property type="entry name" value="LRR_1"/>
    <property type="match status" value="1"/>
</dbReference>
<dbReference type="InterPro" id="IPR007110">
    <property type="entry name" value="Ig-like_dom"/>
</dbReference>
<name>A0A8C4N5S5_EPTBU</name>
<proteinExistence type="predicted"/>
<evidence type="ECO:0000313" key="15">
    <source>
        <dbReference type="Ensembl" id="ENSEBUP00000002055.1"/>
    </source>
</evidence>
<reference evidence="15" key="1">
    <citation type="submission" date="2025-08" db="UniProtKB">
        <authorList>
            <consortium name="Ensembl"/>
        </authorList>
    </citation>
    <scope>IDENTIFICATION</scope>
</reference>
<evidence type="ECO:0000256" key="5">
    <source>
        <dbReference type="ARBA" id="ARBA00022729"/>
    </source>
</evidence>
<evidence type="ECO:0000259" key="14">
    <source>
        <dbReference type="PROSITE" id="PS50835"/>
    </source>
</evidence>
<evidence type="ECO:0000256" key="9">
    <source>
        <dbReference type="ARBA" id="ARBA00023157"/>
    </source>
</evidence>
<dbReference type="InterPro" id="IPR013783">
    <property type="entry name" value="Ig-like_fold"/>
</dbReference>
<organism evidence="15 16">
    <name type="scientific">Eptatretus burgeri</name>
    <name type="common">Inshore hagfish</name>
    <dbReference type="NCBI Taxonomy" id="7764"/>
    <lineage>
        <taxon>Eukaryota</taxon>
        <taxon>Metazoa</taxon>
        <taxon>Chordata</taxon>
        <taxon>Craniata</taxon>
        <taxon>Vertebrata</taxon>
        <taxon>Cyclostomata</taxon>
        <taxon>Myxini</taxon>
        <taxon>Myxiniformes</taxon>
        <taxon>Myxinidae</taxon>
        <taxon>Eptatretinae</taxon>
        <taxon>Eptatretus</taxon>
    </lineage>
</organism>
<dbReference type="PANTHER" id="PTHR24369:SF178">
    <property type="entry name" value="LEUCINE-RICH REPEAT AND IMMUNOGLOBULIN-LIKE DOMAIN-CONTAINING NOGO RECEPTOR-INTERACTING PROTEIN 1"/>
    <property type="match status" value="1"/>
</dbReference>
<dbReference type="Ensembl" id="ENSEBUT00000002401.1">
    <property type="protein sequence ID" value="ENSEBUP00000002055.1"/>
    <property type="gene ID" value="ENSEBUG00000001645.1"/>
</dbReference>
<dbReference type="AlphaFoldDB" id="A0A8C4N5S5"/>
<keyword evidence="10" id="KW-0325">Glycoprotein</keyword>
<keyword evidence="9" id="KW-1015">Disulfide bond</keyword>
<evidence type="ECO:0000256" key="13">
    <source>
        <dbReference type="SAM" id="SignalP"/>
    </source>
</evidence>
<dbReference type="Proteomes" id="UP000694388">
    <property type="component" value="Unplaced"/>
</dbReference>
<dbReference type="SUPFAM" id="SSF52058">
    <property type="entry name" value="L domain-like"/>
    <property type="match status" value="1"/>
</dbReference>
<feature type="signal peptide" evidence="13">
    <location>
        <begin position="1"/>
        <end position="36"/>
    </location>
</feature>
<comment type="subcellular location">
    <subcellularLocation>
        <location evidence="1">Cell membrane</location>
        <topology evidence="1">Single-pass type I membrane protein</topology>
    </subcellularLocation>
</comment>
<dbReference type="InterPro" id="IPR036179">
    <property type="entry name" value="Ig-like_dom_sf"/>
</dbReference>
<dbReference type="FunFam" id="3.80.10.10:FF:000014">
    <property type="entry name" value="Leucine-rich repeat and immunoglobulin-like domain-containing nogo receptor-interacting protein 1"/>
    <property type="match status" value="1"/>
</dbReference>
<reference evidence="15" key="2">
    <citation type="submission" date="2025-09" db="UniProtKB">
        <authorList>
            <consortium name="Ensembl"/>
        </authorList>
    </citation>
    <scope>IDENTIFICATION</scope>
</reference>
<feature type="chain" id="PRO_5034025954" evidence="13">
    <location>
        <begin position="37"/>
        <end position="618"/>
    </location>
</feature>
<evidence type="ECO:0000256" key="4">
    <source>
        <dbReference type="ARBA" id="ARBA00022692"/>
    </source>
</evidence>
<evidence type="ECO:0000256" key="7">
    <source>
        <dbReference type="ARBA" id="ARBA00022989"/>
    </source>
</evidence>
<dbReference type="SMART" id="SM00409">
    <property type="entry name" value="IG"/>
    <property type="match status" value="1"/>
</dbReference>
<sequence length="618" mass="69614">MLAQQKNMLLKNLGCSQVLLAFVAIVLPSLESHTMGCPARCECNAQQRSVVCHRRRMQNVPEGIPTETKILDLSKNLLGSIRQARFASFSELEFLELNENLISNIEPGAFSKLPFLQSLSLRSNRLKLIQLGVFSSLSNLTSLDISENKIVILLDYMFEDLKRLERLEVGDNDLVYISRHAFSGLHSLRELTLEHCNLTAVPTEAFHSLHNLVTLRLRHLNIASVPPLAFRHLPKLRELELSHWTSLEGLLPRSFQSLNLTSLSLTHTNLTAVPHDALRPLINLRVLNLSSNPITIIESRTFSLLSHLQEIHLSGALLCNIEAHAFHGLKKLKVINFARNQLQTLEQNAFEVPGSIQVLRLDGNPLACDCRLLWILQHHQKMSFEEKPPICSTPAHTRGMSFRDLSDKLLHNHFMCQKPHITVKKQRHQVAIEGQLVFLQCHADGDPAPSISWISPWKQRITYKSTGRMTLLQDGTLQIRYAQIVDSGSYVCIASNAGGNDTHRSILTVKRFPSQSLTFNNGTLMYMANDYNGTDPKSIDGLMSGEYDIMTVLVAIAIGCFTFLGVVLVCLLILFLWSRSRGKKKPNIHVEFVPQNLETTTTGDTQRPVTRQISMRMI</sequence>
<evidence type="ECO:0000256" key="11">
    <source>
        <dbReference type="ARBA" id="ARBA00023319"/>
    </source>
</evidence>
<dbReference type="InterPro" id="IPR032675">
    <property type="entry name" value="LRR_dom_sf"/>
</dbReference>
<feature type="domain" description="Ig-like" evidence="14">
    <location>
        <begin position="419"/>
        <end position="508"/>
    </location>
</feature>
<keyword evidence="6" id="KW-0677">Repeat</keyword>
<dbReference type="OMA" id="MANDYNG"/>
<evidence type="ECO:0000256" key="8">
    <source>
        <dbReference type="ARBA" id="ARBA00023136"/>
    </source>
</evidence>
<keyword evidence="3" id="KW-0433">Leucine-rich repeat</keyword>
<accession>A0A8C4N5S5</accession>
<dbReference type="FunFam" id="2.60.40.10:FF:000076">
    <property type="entry name" value="Leucine-rich repeat and Ig domain-containing 4"/>
    <property type="match status" value="1"/>
</dbReference>
<keyword evidence="8 12" id="KW-0472">Membrane</keyword>
<evidence type="ECO:0000256" key="2">
    <source>
        <dbReference type="ARBA" id="ARBA00022475"/>
    </source>
</evidence>